<evidence type="ECO:0000256" key="10">
    <source>
        <dbReference type="ARBA" id="ARBA00048513"/>
    </source>
</evidence>
<dbReference type="EMBL" id="BMAW01012166">
    <property type="protein sequence ID" value="GFT27250.1"/>
    <property type="molecule type" value="Genomic_DNA"/>
</dbReference>
<keyword evidence="2" id="KW-0378">Hydrolase</keyword>
<evidence type="ECO:0000256" key="1">
    <source>
        <dbReference type="ARBA" id="ARBA00008645"/>
    </source>
</evidence>
<evidence type="ECO:0000256" key="9">
    <source>
        <dbReference type="ARBA" id="ARBA00048504"/>
    </source>
</evidence>
<comment type="catalytic activity">
    <reaction evidence="5">
        <text>a 1,2-diacyl-sn-glycerol + H2O = a 2-acylglycerol + a fatty acid + H(+)</text>
        <dbReference type="Rhea" id="RHEA:33275"/>
        <dbReference type="ChEBI" id="CHEBI:15377"/>
        <dbReference type="ChEBI" id="CHEBI:15378"/>
        <dbReference type="ChEBI" id="CHEBI:17389"/>
        <dbReference type="ChEBI" id="CHEBI:17815"/>
        <dbReference type="ChEBI" id="CHEBI:28868"/>
        <dbReference type="EC" id="3.1.1.116"/>
    </reaction>
</comment>
<feature type="domain" description="AB hydrolase-1" evidence="12">
    <location>
        <begin position="29"/>
        <end position="272"/>
    </location>
</feature>
<dbReference type="AlphaFoldDB" id="A0A8X6NRP1"/>
<comment type="catalytic activity">
    <reaction evidence="10">
        <text>1-octadecanoyl-2-(9Z-octadecenoyl)-sn-glycerol + H2O = 2-(9Z-octadecenoyl)-glycerol + octadecanoate + H(+)</text>
        <dbReference type="Rhea" id="RHEA:77103"/>
        <dbReference type="ChEBI" id="CHEBI:15377"/>
        <dbReference type="ChEBI" id="CHEBI:15378"/>
        <dbReference type="ChEBI" id="CHEBI:25629"/>
        <dbReference type="ChEBI" id="CHEBI:73990"/>
        <dbReference type="ChEBI" id="CHEBI:75468"/>
    </reaction>
</comment>
<proteinExistence type="inferred from homology"/>
<evidence type="ECO:0000256" key="2">
    <source>
        <dbReference type="ARBA" id="ARBA00022801"/>
    </source>
</evidence>
<dbReference type="Pfam" id="PF00561">
    <property type="entry name" value="Abhydrolase_1"/>
    <property type="match status" value="1"/>
</dbReference>
<evidence type="ECO:0000256" key="11">
    <source>
        <dbReference type="ARBA" id="ARBA00048919"/>
    </source>
</evidence>
<keyword evidence="14" id="KW-1185">Reference proteome</keyword>
<dbReference type="Proteomes" id="UP000887013">
    <property type="component" value="Unassembled WGS sequence"/>
</dbReference>
<organism evidence="13 14">
    <name type="scientific">Nephila pilipes</name>
    <name type="common">Giant wood spider</name>
    <name type="synonym">Nephila maculata</name>
    <dbReference type="NCBI Taxonomy" id="299642"/>
    <lineage>
        <taxon>Eukaryota</taxon>
        <taxon>Metazoa</taxon>
        <taxon>Ecdysozoa</taxon>
        <taxon>Arthropoda</taxon>
        <taxon>Chelicerata</taxon>
        <taxon>Arachnida</taxon>
        <taxon>Araneae</taxon>
        <taxon>Araneomorphae</taxon>
        <taxon>Entelegynae</taxon>
        <taxon>Araneoidea</taxon>
        <taxon>Nephilidae</taxon>
        <taxon>Nephila</taxon>
    </lineage>
</organism>
<comment type="caution">
    <text evidence="13">The sequence shown here is derived from an EMBL/GenBank/DDBJ whole genome shotgun (WGS) entry which is preliminary data.</text>
</comment>
<comment type="similarity">
    <text evidence="1">Belongs to the AB hydrolase superfamily.</text>
</comment>
<sequence>MYLIYARNPVTLAFHCCKPEKDLNPDLSPIILHHGCVSSKERWRPIQQDLANQTGRAVYAVDARNHGDSEKSDIFNFNILTNDLKHFMDVHSISKACLIGHSMGGLVVMELALTAPDRIEALIIEDVSPKEPEPELYYVFGAMIEEQLKCFEKSTNADTEGSMQQKLRECLYRNIPMIPDEDQEVISKMEFQIRKTENGFEPKANLKSILKAIHNPPICYFPIDGQFTKNTLFLYGCKSNFSVVEDKDLIFKYFPKAKFGGFENAGHEVCLRDPKRFILEVKNIL</sequence>
<gene>
    <name evidence="13" type="primary">ABHD11</name>
    <name evidence="13" type="ORF">NPIL_554251</name>
</gene>
<evidence type="ECO:0000256" key="7">
    <source>
        <dbReference type="ARBA" id="ARBA00044064"/>
    </source>
</evidence>
<evidence type="ECO:0000256" key="3">
    <source>
        <dbReference type="ARBA" id="ARBA00026104"/>
    </source>
</evidence>
<dbReference type="InterPro" id="IPR029058">
    <property type="entry name" value="AB_hydrolase_fold"/>
</dbReference>
<comment type="catalytic activity">
    <reaction evidence="9">
        <text>1,2-didecanoylglycerol + H2O = decanoylglycerol + decanoate + H(+)</text>
        <dbReference type="Rhea" id="RHEA:48596"/>
        <dbReference type="ChEBI" id="CHEBI:11152"/>
        <dbReference type="ChEBI" id="CHEBI:15377"/>
        <dbReference type="ChEBI" id="CHEBI:15378"/>
        <dbReference type="ChEBI" id="CHEBI:27689"/>
        <dbReference type="ChEBI" id="CHEBI:90605"/>
    </reaction>
</comment>
<dbReference type="Gene3D" id="3.40.50.1820">
    <property type="entry name" value="alpha/beta hydrolase"/>
    <property type="match status" value="1"/>
</dbReference>
<evidence type="ECO:0000256" key="5">
    <source>
        <dbReference type="ARBA" id="ARBA00043667"/>
    </source>
</evidence>
<evidence type="ECO:0000256" key="4">
    <source>
        <dbReference type="ARBA" id="ARBA00042703"/>
    </source>
</evidence>
<dbReference type="InterPro" id="IPR000073">
    <property type="entry name" value="AB_hydrolase_1"/>
</dbReference>
<comment type="catalytic activity">
    <reaction evidence="8">
        <text>1-octadecanoyl-2-(4Z,7Z,10Z,13Z,16Z,19Z-docosahexaenoyl)-sn-glycerol + H2O = 2-(4Z,7Z,10Z,13Z,16Z,19Z-docosahexaenoyl)-glycerol + octadecanoate + H(+)</text>
        <dbReference type="Rhea" id="RHEA:77107"/>
        <dbReference type="ChEBI" id="CHEBI:15377"/>
        <dbReference type="ChEBI" id="CHEBI:15378"/>
        <dbReference type="ChEBI" id="CHEBI:25629"/>
        <dbReference type="ChEBI" id="CHEBI:77129"/>
        <dbReference type="ChEBI" id="CHEBI:186738"/>
    </reaction>
</comment>
<evidence type="ECO:0000256" key="8">
    <source>
        <dbReference type="ARBA" id="ARBA00048283"/>
    </source>
</evidence>
<dbReference type="PRINTS" id="PR00111">
    <property type="entry name" value="ABHYDROLASE"/>
</dbReference>
<accession>A0A8X6NRP1</accession>
<evidence type="ECO:0000256" key="6">
    <source>
        <dbReference type="ARBA" id="ARBA00043742"/>
    </source>
</evidence>
<reference evidence="13" key="1">
    <citation type="submission" date="2020-08" db="EMBL/GenBank/DDBJ databases">
        <title>Multicomponent nature underlies the extraordinary mechanical properties of spider dragline silk.</title>
        <authorList>
            <person name="Kono N."/>
            <person name="Nakamura H."/>
            <person name="Mori M."/>
            <person name="Yoshida Y."/>
            <person name="Ohtoshi R."/>
            <person name="Malay A.D."/>
            <person name="Moran D.A.P."/>
            <person name="Tomita M."/>
            <person name="Numata K."/>
            <person name="Arakawa K."/>
        </authorList>
    </citation>
    <scope>NUCLEOTIDE SEQUENCE</scope>
</reference>
<dbReference type="SUPFAM" id="SSF53474">
    <property type="entry name" value="alpha/beta-Hydrolases"/>
    <property type="match status" value="1"/>
</dbReference>
<evidence type="ECO:0000313" key="13">
    <source>
        <dbReference type="EMBL" id="GFT27250.1"/>
    </source>
</evidence>
<dbReference type="EC" id="3.1.1.116" evidence="3"/>
<dbReference type="PANTHER" id="PTHR46118:SF4">
    <property type="entry name" value="PROTEIN ABHD11"/>
    <property type="match status" value="1"/>
</dbReference>
<dbReference type="PANTHER" id="PTHR46118">
    <property type="entry name" value="PROTEIN ABHD11"/>
    <property type="match status" value="1"/>
</dbReference>
<name>A0A8X6NRP1_NEPPI</name>
<evidence type="ECO:0000313" key="14">
    <source>
        <dbReference type="Proteomes" id="UP000887013"/>
    </source>
</evidence>
<evidence type="ECO:0000259" key="12">
    <source>
        <dbReference type="Pfam" id="PF00561"/>
    </source>
</evidence>
<comment type="catalytic activity">
    <reaction evidence="6">
        <text>a 1,3-diacyl-sn-glycerol + H2O = a 1-acyl-sn-glycerol + a fatty acid + H(+)</text>
        <dbReference type="Rhea" id="RHEA:38503"/>
        <dbReference type="ChEBI" id="CHEBI:15377"/>
        <dbReference type="ChEBI" id="CHEBI:15378"/>
        <dbReference type="ChEBI" id="CHEBI:28868"/>
        <dbReference type="ChEBI" id="CHEBI:64683"/>
        <dbReference type="ChEBI" id="CHEBI:77272"/>
    </reaction>
</comment>
<dbReference type="GO" id="GO:0052689">
    <property type="term" value="F:carboxylic ester hydrolase activity"/>
    <property type="evidence" value="ECO:0007669"/>
    <property type="project" value="TreeGrafter"/>
</dbReference>
<dbReference type="OrthoDB" id="8119704at2759"/>
<comment type="catalytic activity">
    <reaction evidence="11">
        <text>1-octadecanoyl-2-(5Z,8Z,11Z,14Z-eicosatetraenoyl)-sn-glycerol + H2O = 2-(5Z,8Z,11Z,14Z-eicosatetraenoyl)-glycerol + octadecanoate + H(+)</text>
        <dbReference type="Rhea" id="RHEA:38507"/>
        <dbReference type="ChEBI" id="CHEBI:15377"/>
        <dbReference type="ChEBI" id="CHEBI:15378"/>
        <dbReference type="ChEBI" id="CHEBI:25629"/>
        <dbReference type="ChEBI" id="CHEBI:52392"/>
        <dbReference type="ChEBI" id="CHEBI:75728"/>
    </reaction>
</comment>
<protein>
    <recommendedName>
        <fullName evidence="7">sn-1-specific diacylglycerol lipase ABHD11</fullName>
        <ecNumber evidence="3">3.1.1.116</ecNumber>
    </recommendedName>
    <alternativeName>
        <fullName evidence="4">Alpha/beta hydrolase domain-containing protein 11</fullName>
    </alternativeName>
</protein>